<dbReference type="Proteomes" id="UP000275078">
    <property type="component" value="Unassembled WGS sequence"/>
</dbReference>
<evidence type="ECO:0000313" key="1">
    <source>
        <dbReference type="EMBL" id="RPA72505.1"/>
    </source>
</evidence>
<protein>
    <submittedName>
        <fullName evidence="1">Uncharacterized protein</fullName>
    </submittedName>
</protein>
<accession>A0A3N4HE43</accession>
<proteinExistence type="predicted"/>
<dbReference type="EMBL" id="ML119859">
    <property type="protein sequence ID" value="RPA72505.1"/>
    <property type="molecule type" value="Genomic_DNA"/>
</dbReference>
<gene>
    <name evidence="1" type="ORF">BJ508DRAFT_314696</name>
</gene>
<reference evidence="1 2" key="1">
    <citation type="journal article" date="2018" name="Nat. Ecol. Evol.">
        <title>Pezizomycetes genomes reveal the molecular basis of ectomycorrhizal truffle lifestyle.</title>
        <authorList>
            <person name="Murat C."/>
            <person name="Payen T."/>
            <person name="Noel B."/>
            <person name="Kuo A."/>
            <person name="Morin E."/>
            <person name="Chen J."/>
            <person name="Kohler A."/>
            <person name="Krizsan K."/>
            <person name="Balestrini R."/>
            <person name="Da Silva C."/>
            <person name="Montanini B."/>
            <person name="Hainaut M."/>
            <person name="Levati E."/>
            <person name="Barry K.W."/>
            <person name="Belfiori B."/>
            <person name="Cichocki N."/>
            <person name="Clum A."/>
            <person name="Dockter R.B."/>
            <person name="Fauchery L."/>
            <person name="Guy J."/>
            <person name="Iotti M."/>
            <person name="Le Tacon F."/>
            <person name="Lindquist E.A."/>
            <person name="Lipzen A."/>
            <person name="Malagnac F."/>
            <person name="Mello A."/>
            <person name="Molinier V."/>
            <person name="Miyauchi S."/>
            <person name="Poulain J."/>
            <person name="Riccioni C."/>
            <person name="Rubini A."/>
            <person name="Sitrit Y."/>
            <person name="Splivallo R."/>
            <person name="Traeger S."/>
            <person name="Wang M."/>
            <person name="Zifcakova L."/>
            <person name="Wipf D."/>
            <person name="Zambonelli A."/>
            <person name="Paolocci F."/>
            <person name="Nowrousian M."/>
            <person name="Ottonello S."/>
            <person name="Baldrian P."/>
            <person name="Spatafora J.W."/>
            <person name="Henrissat B."/>
            <person name="Nagy L.G."/>
            <person name="Aury J.M."/>
            <person name="Wincker P."/>
            <person name="Grigoriev I.V."/>
            <person name="Bonfante P."/>
            <person name="Martin F.M."/>
        </authorList>
    </citation>
    <scope>NUCLEOTIDE SEQUENCE [LARGE SCALE GENOMIC DNA]</scope>
    <source>
        <strain evidence="1 2">RN42</strain>
    </source>
</reference>
<keyword evidence="2" id="KW-1185">Reference proteome</keyword>
<name>A0A3N4HE43_ASCIM</name>
<organism evidence="1 2">
    <name type="scientific">Ascobolus immersus RN42</name>
    <dbReference type="NCBI Taxonomy" id="1160509"/>
    <lineage>
        <taxon>Eukaryota</taxon>
        <taxon>Fungi</taxon>
        <taxon>Dikarya</taxon>
        <taxon>Ascomycota</taxon>
        <taxon>Pezizomycotina</taxon>
        <taxon>Pezizomycetes</taxon>
        <taxon>Pezizales</taxon>
        <taxon>Ascobolaceae</taxon>
        <taxon>Ascobolus</taxon>
    </lineage>
</organism>
<sequence>MLSRLYQSFSFSTIEFTRIHGGCMQICRQFLRRCHDFDCKESNNSSFVCHTLATSRRFGRQAFDHVHTRCRPSTLLQDVLLSYRRSTGSTICGLLLGIKHSTECTRAVACPPPVSQATPCCWEASFRSGALVLSLVFLQVYQPRPAELHARDRVHLTCCSSWLTSVELQAFDRVHELAVSFGLGVRTLEEDIGESSLMSVTSSVSLNLFGSYSRTGWHRRLYHHETIGGFPQLLNPVLAFSQLLNAYEEVKEKRRILVDPEDEENIWTLRWMKCKAKRGIYEPIVGDGFGATEDGKDKTRMRMGWKSRFGMIARISETEPMEIAENGVTFGGLGVLSSTTIITSSLLEVRFLNGH</sequence>
<dbReference type="AlphaFoldDB" id="A0A3N4HE43"/>
<evidence type="ECO:0000313" key="2">
    <source>
        <dbReference type="Proteomes" id="UP000275078"/>
    </source>
</evidence>